<gene>
    <name evidence="6" type="ORF">M0R45_036364</name>
</gene>
<evidence type="ECO:0000256" key="1">
    <source>
        <dbReference type="ARBA" id="ARBA00004167"/>
    </source>
</evidence>
<dbReference type="PANTHER" id="PTHR33138:SF30">
    <property type="entry name" value="LEAF RUST 10 DISEASE-RESISTANCE LOCUS RECEPTOR-LIKE PROTEIN KINASE-LIKE 2.7"/>
    <property type="match status" value="1"/>
</dbReference>
<evidence type="ECO:0000256" key="2">
    <source>
        <dbReference type="ARBA" id="ARBA00022729"/>
    </source>
</evidence>
<evidence type="ECO:0000256" key="3">
    <source>
        <dbReference type="SAM" id="Phobius"/>
    </source>
</evidence>
<keyword evidence="2 4" id="KW-0732">Signal</keyword>
<reference evidence="6 7" key="1">
    <citation type="journal article" date="2023" name="G3 (Bethesda)">
        <title>A chromosome-length genome assembly and annotation of blackberry (Rubus argutus, cv. 'Hillquist').</title>
        <authorList>
            <person name="Bruna T."/>
            <person name="Aryal R."/>
            <person name="Dudchenko O."/>
            <person name="Sargent D.J."/>
            <person name="Mead D."/>
            <person name="Buti M."/>
            <person name="Cavallini A."/>
            <person name="Hytonen T."/>
            <person name="Andres J."/>
            <person name="Pham M."/>
            <person name="Weisz D."/>
            <person name="Mascagni F."/>
            <person name="Usai G."/>
            <person name="Natali L."/>
            <person name="Bassil N."/>
            <person name="Fernandez G.E."/>
            <person name="Lomsadze A."/>
            <person name="Armour M."/>
            <person name="Olukolu B."/>
            <person name="Poorten T."/>
            <person name="Britton C."/>
            <person name="Davik J."/>
            <person name="Ashrafi H."/>
            <person name="Aiden E.L."/>
            <person name="Borodovsky M."/>
            <person name="Worthington M."/>
        </authorList>
    </citation>
    <scope>NUCLEOTIDE SEQUENCE [LARGE SCALE GENOMIC DNA]</scope>
    <source>
        <strain evidence="6">PI 553951</strain>
    </source>
</reference>
<dbReference type="Proteomes" id="UP001457282">
    <property type="component" value="Unassembled WGS sequence"/>
</dbReference>
<keyword evidence="7" id="KW-1185">Reference proteome</keyword>
<dbReference type="PANTHER" id="PTHR33138">
    <property type="entry name" value="OS01G0690200 PROTEIN"/>
    <property type="match status" value="1"/>
</dbReference>
<keyword evidence="3" id="KW-0812">Transmembrane</keyword>
<feature type="domain" description="Wall-associated receptor kinase galacturonan-binding" evidence="5">
    <location>
        <begin position="32"/>
        <end position="95"/>
    </location>
</feature>
<keyword evidence="3" id="KW-1133">Transmembrane helix</keyword>
<organism evidence="6 7">
    <name type="scientific">Rubus argutus</name>
    <name type="common">Southern blackberry</name>
    <dbReference type="NCBI Taxonomy" id="59490"/>
    <lineage>
        <taxon>Eukaryota</taxon>
        <taxon>Viridiplantae</taxon>
        <taxon>Streptophyta</taxon>
        <taxon>Embryophyta</taxon>
        <taxon>Tracheophyta</taxon>
        <taxon>Spermatophyta</taxon>
        <taxon>Magnoliopsida</taxon>
        <taxon>eudicotyledons</taxon>
        <taxon>Gunneridae</taxon>
        <taxon>Pentapetalae</taxon>
        <taxon>rosids</taxon>
        <taxon>fabids</taxon>
        <taxon>Rosales</taxon>
        <taxon>Rosaceae</taxon>
        <taxon>Rosoideae</taxon>
        <taxon>Rosoideae incertae sedis</taxon>
        <taxon>Rubus</taxon>
    </lineage>
</organism>
<feature type="transmembrane region" description="Helical" evidence="3">
    <location>
        <begin position="233"/>
        <end position="251"/>
    </location>
</feature>
<dbReference type="GO" id="GO:0016020">
    <property type="term" value="C:membrane"/>
    <property type="evidence" value="ECO:0007669"/>
    <property type="project" value="UniProtKB-SubCell"/>
</dbReference>
<feature type="signal peptide" evidence="4">
    <location>
        <begin position="1"/>
        <end position="27"/>
    </location>
</feature>
<evidence type="ECO:0000313" key="7">
    <source>
        <dbReference type="Proteomes" id="UP001457282"/>
    </source>
</evidence>
<dbReference type="EMBL" id="JBEDUW010000007">
    <property type="protein sequence ID" value="KAK9912502.1"/>
    <property type="molecule type" value="Genomic_DNA"/>
</dbReference>
<dbReference type="GO" id="GO:0030247">
    <property type="term" value="F:polysaccharide binding"/>
    <property type="evidence" value="ECO:0007669"/>
    <property type="project" value="InterPro"/>
</dbReference>
<dbReference type="AlphaFoldDB" id="A0AAW1W090"/>
<comment type="caution">
    <text evidence="6">The sequence shown here is derived from an EMBL/GenBank/DDBJ whole genome shotgun (WGS) entry which is preliminary data.</text>
</comment>
<proteinExistence type="predicted"/>
<dbReference type="InterPro" id="IPR025287">
    <property type="entry name" value="WAK_GUB"/>
</dbReference>
<evidence type="ECO:0000259" key="5">
    <source>
        <dbReference type="Pfam" id="PF13947"/>
    </source>
</evidence>
<evidence type="ECO:0000313" key="6">
    <source>
        <dbReference type="EMBL" id="KAK9912502.1"/>
    </source>
</evidence>
<feature type="chain" id="PRO_5043721690" description="Wall-associated receptor kinase galacturonan-binding domain-containing protein" evidence="4">
    <location>
        <begin position="28"/>
        <end position="254"/>
    </location>
</feature>
<name>A0AAW1W090_RUBAR</name>
<comment type="subcellular location">
    <subcellularLocation>
        <location evidence="1">Membrane</location>
        <topology evidence="1">Single-pass membrane protein</topology>
    </subcellularLocation>
</comment>
<keyword evidence="3" id="KW-0472">Membrane</keyword>
<sequence>MITTSLPISARFILLVFLSSCYLACHAKDHHCEPSSCGDIHNISYPFRLNDDPHKCGDSRYNLSCENNLTVVHLYSGKYYVRAINYENYTIRVVDANVREDNCSSIPRYSLATYNFSDVDPYSMFLKRAIQTSRERLPLSKAIIFISCETQLVNSPLYVDTAPCIDAASRHSFVIIGSLNVSDLRDSCRIELMVLTSSWIGTNCSYVDIHNMMLYGFELSWLPIYNRRPLGQIWIAMLTLIPTKLIVIVRISQA</sequence>
<accession>A0AAW1W090</accession>
<evidence type="ECO:0000256" key="4">
    <source>
        <dbReference type="SAM" id="SignalP"/>
    </source>
</evidence>
<protein>
    <recommendedName>
        <fullName evidence="5">Wall-associated receptor kinase galacturonan-binding domain-containing protein</fullName>
    </recommendedName>
</protein>
<dbReference type="Pfam" id="PF13947">
    <property type="entry name" value="GUB_WAK_bind"/>
    <property type="match status" value="1"/>
</dbReference>